<reference evidence="7 8" key="1">
    <citation type="submission" date="2019-02" db="EMBL/GenBank/DDBJ databases">
        <title>Deep-cultivation of Planctomycetes and their phenomic and genomic characterization uncovers novel biology.</title>
        <authorList>
            <person name="Wiegand S."/>
            <person name="Jogler M."/>
            <person name="Boedeker C."/>
            <person name="Pinto D."/>
            <person name="Vollmers J."/>
            <person name="Rivas-Marin E."/>
            <person name="Kohn T."/>
            <person name="Peeters S.H."/>
            <person name="Heuer A."/>
            <person name="Rast P."/>
            <person name="Oberbeckmann S."/>
            <person name="Bunk B."/>
            <person name="Jeske O."/>
            <person name="Meyerdierks A."/>
            <person name="Storesund J.E."/>
            <person name="Kallscheuer N."/>
            <person name="Luecker S."/>
            <person name="Lage O.M."/>
            <person name="Pohl T."/>
            <person name="Merkel B.J."/>
            <person name="Hornburger P."/>
            <person name="Mueller R.-W."/>
            <person name="Bruemmer F."/>
            <person name="Labrenz M."/>
            <person name="Spormann A.M."/>
            <person name="Op Den Camp H."/>
            <person name="Overmann J."/>
            <person name="Amann R."/>
            <person name="Jetten M.S.M."/>
            <person name="Mascher T."/>
            <person name="Medema M.H."/>
            <person name="Devos D.P."/>
            <person name="Kaster A.-K."/>
            <person name="Ovreas L."/>
            <person name="Rohde M."/>
            <person name="Galperin M.Y."/>
            <person name="Jogler C."/>
        </authorList>
    </citation>
    <scope>NUCLEOTIDE SEQUENCE [LARGE SCALE GENOMIC DNA]</scope>
    <source>
        <strain evidence="7 8">Poly59</strain>
    </source>
</reference>
<keyword evidence="2 5" id="KW-0812">Transmembrane</keyword>
<evidence type="ECO:0000259" key="6">
    <source>
        <dbReference type="Pfam" id="PF06305"/>
    </source>
</evidence>
<accession>A0A5C6EKY6</accession>
<gene>
    <name evidence="7" type="ORF">Poly59_51120</name>
</gene>
<evidence type="ECO:0000256" key="4">
    <source>
        <dbReference type="ARBA" id="ARBA00023136"/>
    </source>
</evidence>
<evidence type="ECO:0000256" key="2">
    <source>
        <dbReference type="ARBA" id="ARBA00022692"/>
    </source>
</evidence>
<dbReference type="InterPro" id="IPR010445">
    <property type="entry name" value="LapA_dom"/>
</dbReference>
<dbReference type="RefSeq" id="WP_146536651.1">
    <property type="nucleotide sequence ID" value="NZ_SJPX01000005.1"/>
</dbReference>
<name>A0A5C6EKY6_9BACT</name>
<organism evidence="7 8">
    <name type="scientific">Rubripirellula reticaptiva</name>
    <dbReference type="NCBI Taxonomy" id="2528013"/>
    <lineage>
        <taxon>Bacteria</taxon>
        <taxon>Pseudomonadati</taxon>
        <taxon>Planctomycetota</taxon>
        <taxon>Planctomycetia</taxon>
        <taxon>Pirellulales</taxon>
        <taxon>Pirellulaceae</taxon>
        <taxon>Rubripirellula</taxon>
    </lineage>
</organism>
<evidence type="ECO:0000256" key="1">
    <source>
        <dbReference type="ARBA" id="ARBA00022475"/>
    </source>
</evidence>
<sequence>MQKIRWFFLIVGILLALAMSLQNNTLTDVRLLWLDAQFPLSVLLLVATAIGFLFGALLTASMLRSRKTVKKEPVVIVDTKKAAAKNDLPADTSPLK</sequence>
<dbReference type="Pfam" id="PF06305">
    <property type="entry name" value="LapA_dom"/>
    <property type="match status" value="1"/>
</dbReference>
<dbReference type="AlphaFoldDB" id="A0A5C6EKY6"/>
<comment type="caution">
    <text evidence="7">The sequence shown here is derived from an EMBL/GenBank/DDBJ whole genome shotgun (WGS) entry which is preliminary data.</text>
</comment>
<proteinExistence type="predicted"/>
<feature type="domain" description="Lipopolysaccharide assembly protein A" evidence="6">
    <location>
        <begin position="22"/>
        <end position="71"/>
    </location>
</feature>
<dbReference type="GO" id="GO:0005886">
    <property type="term" value="C:plasma membrane"/>
    <property type="evidence" value="ECO:0007669"/>
    <property type="project" value="InterPro"/>
</dbReference>
<evidence type="ECO:0000313" key="8">
    <source>
        <dbReference type="Proteomes" id="UP000317977"/>
    </source>
</evidence>
<feature type="transmembrane region" description="Helical" evidence="5">
    <location>
        <begin position="38"/>
        <end position="63"/>
    </location>
</feature>
<dbReference type="EMBL" id="SJPX01000005">
    <property type="protein sequence ID" value="TWU48266.1"/>
    <property type="molecule type" value="Genomic_DNA"/>
</dbReference>
<evidence type="ECO:0000313" key="7">
    <source>
        <dbReference type="EMBL" id="TWU48266.1"/>
    </source>
</evidence>
<protein>
    <recommendedName>
        <fullName evidence="6">Lipopolysaccharide assembly protein A domain-containing protein</fullName>
    </recommendedName>
</protein>
<keyword evidence="4 5" id="KW-0472">Membrane</keyword>
<dbReference type="OrthoDB" id="289631at2"/>
<keyword evidence="1" id="KW-1003">Cell membrane</keyword>
<dbReference type="Proteomes" id="UP000317977">
    <property type="component" value="Unassembled WGS sequence"/>
</dbReference>
<evidence type="ECO:0000256" key="3">
    <source>
        <dbReference type="ARBA" id="ARBA00022989"/>
    </source>
</evidence>
<keyword evidence="3 5" id="KW-1133">Transmembrane helix</keyword>
<evidence type="ECO:0000256" key="5">
    <source>
        <dbReference type="SAM" id="Phobius"/>
    </source>
</evidence>
<keyword evidence="8" id="KW-1185">Reference proteome</keyword>